<comment type="caution">
    <text evidence="2">The sequence shown here is derived from an EMBL/GenBank/DDBJ whole genome shotgun (WGS) entry which is preliminary data.</text>
</comment>
<feature type="compositionally biased region" description="Low complexity" evidence="1">
    <location>
        <begin position="57"/>
        <end position="67"/>
    </location>
</feature>
<evidence type="ECO:0000313" key="3">
    <source>
        <dbReference type="Proteomes" id="UP001551584"/>
    </source>
</evidence>
<dbReference type="RefSeq" id="WP_359268694.1">
    <property type="nucleotide sequence ID" value="NZ_JBEZNA010000005.1"/>
</dbReference>
<gene>
    <name evidence="2" type="ORF">AB0D95_03990</name>
</gene>
<reference evidence="2 3" key="1">
    <citation type="submission" date="2024-06" db="EMBL/GenBank/DDBJ databases">
        <title>The Natural Products Discovery Center: Release of the First 8490 Sequenced Strains for Exploring Actinobacteria Biosynthetic Diversity.</title>
        <authorList>
            <person name="Kalkreuter E."/>
            <person name="Kautsar S.A."/>
            <person name="Yang D."/>
            <person name="Bader C.D."/>
            <person name="Teijaro C.N."/>
            <person name="Fluegel L."/>
            <person name="Davis C.M."/>
            <person name="Simpson J.R."/>
            <person name="Lauterbach L."/>
            <person name="Steele A.D."/>
            <person name="Gui C."/>
            <person name="Meng S."/>
            <person name="Li G."/>
            <person name="Viehrig K."/>
            <person name="Ye F."/>
            <person name="Su P."/>
            <person name="Kiefer A.F."/>
            <person name="Nichols A."/>
            <person name="Cepeda A.J."/>
            <person name="Yan W."/>
            <person name="Fan B."/>
            <person name="Jiang Y."/>
            <person name="Adhikari A."/>
            <person name="Zheng C.-J."/>
            <person name="Schuster L."/>
            <person name="Cowan T.M."/>
            <person name="Smanski M.J."/>
            <person name="Chevrette M.G."/>
            <person name="De Carvalho L.P.S."/>
            <person name="Shen B."/>
        </authorList>
    </citation>
    <scope>NUCLEOTIDE SEQUENCE [LARGE SCALE GENOMIC DNA]</scope>
    <source>
        <strain evidence="2 3">NPDC048117</strain>
    </source>
</reference>
<name>A0ABV3EJS7_9ACTN</name>
<evidence type="ECO:0000313" key="2">
    <source>
        <dbReference type="EMBL" id="MEU9576434.1"/>
    </source>
</evidence>
<dbReference type="Proteomes" id="UP001551584">
    <property type="component" value="Unassembled WGS sequence"/>
</dbReference>
<feature type="region of interest" description="Disordered" evidence="1">
    <location>
        <begin position="57"/>
        <end position="83"/>
    </location>
</feature>
<sequence length="83" mass="8654">MPEEHRGDGCVLDLDVGGTAKLLLAPVRDRLSGHLTFQRRPGLVRAGLGDRAGCVGAGPAARRSAGGTNRANGCARRTEARHP</sequence>
<dbReference type="EMBL" id="JBEZNA010000005">
    <property type="protein sequence ID" value="MEU9576434.1"/>
    <property type="molecule type" value="Genomic_DNA"/>
</dbReference>
<accession>A0ABV3EJS7</accession>
<proteinExistence type="predicted"/>
<evidence type="ECO:0000256" key="1">
    <source>
        <dbReference type="SAM" id="MobiDB-lite"/>
    </source>
</evidence>
<organism evidence="2 3">
    <name type="scientific">Streptomyces chilikensis</name>
    <dbReference type="NCBI Taxonomy" id="1194079"/>
    <lineage>
        <taxon>Bacteria</taxon>
        <taxon>Bacillati</taxon>
        <taxon>Actinomycetota</taxon>
        <taxon>Actinomycetes</taxon>
        <taxon>Kitasatosporales</taxon>
        <taxon>Streptomycetaceae</taxon>
        <taxon>Streptomyces</taxon>
    </lineage>
</organism>
<keyword evidence="3" id="KW-1185">Reference proteome</keyword>
<protein>
    <submittedName>
        <fullName evidence="2">Uncharacterized protein</fullName>
    </submittedName>
</protein>